<feature type="compositionally biased region" description="Acidic residues" evidence="1">
    <location>
        <begin position="275"/>
        <end position="310"/>
    </location>
</feature>
<dbReference type="KEGG" id="mis:MICPUN_61434"/>
<evidence type="ECO:0000313" key="2">
    <source>
        <dbReference type="EMBL" id="ACO65912.1"/>
    </source>
</evidence>
<feature type="region of interest" description="Disordered" evidence="1">
    <location>
        <begin position="61"/>
        <end position="167"/>
    </location>
</feature>
<feature type="compositionally biased region" description="Acidic residues" evidence="1">
    <location>
        <begin position="9"/>
        <end position="18"/>
    </location>
</feature>
<evidence type="ECO:0000256" key="1">
    <source>
        <dbReference type="SAM" id="MobiDB-lite"/>
    </source>
</evidence>
<reference evidence="2 3" key="1">
    <citation type="journal article" date="2009" name="Science">
        <title>Green evolution and dynamic adaptations revealed by genomes of the marine picoeukaryotes Micromonas.</title>
        <authorList>
            <person name="Worden A.Z."/>
            <person name="Lee J.H."/>
            <person name="Mock T."/>
            <person name="Rouze P."/>
            <person name="Simmons M.P."/>
            <person name="Aerts A.L."/>
            <person name="Allen A.E."/>
            <person name="Cuvelier M.L."/>
            <person name="Derelle E."/>
            <person name="Everett M.V."/>
            <person name="Foulon E."/>
            <person name="Grimwood J."/>
            <person name="Gundlach H."/>
            <person name="Henrissat B."/>
            <person name="Napoli C."/>
            <person name="McDonald S.M."/>
            <person name="Parker M.S."/>
            <person name="Rombauts S."/>
            <person name="Salamov A."/>
            <person name="Von Dassow P."/>
            <person name="Badger J.H."/>
            <person name="Coutinho P.M."/>
            <person name="Demir E."/>
            <person name="Dubchak I."/>
            <person name="Gentemann C."/>
            <person name="Eikrem W."/>
            <person name="Gready J.E."/>
            <person name="John U."/>
            <person name="Lanier W."/>
            <person name="Lindquist E.A."/>
            <person name="Lucas S."/>
            <person name="Mayer K.F."/>
            <person name="Moreau H."/>
            <person name="Not F."/>
            <person name="Otillar R."/>
            <person name="Panaud O."/>
            <person name="Pangilinan J."/>
            <person name="Paulsen I."/>
            <person name="Piegu B."/>
            <person name="Poliakov A."/>
            <person name="Robbens S."/>
            <person name="Schmutz J."/>
            <person name="Toulza E."/>
            <person name="Wyss T."/>
            <person name="Zelensky A."/>
            <person name="Zhou K."/>
            <person name="Armbrust E.V."/>
            <person name="Bhattacharya D."/>
            <person name="Goodenough U.W."/>
            <person name="Van de Peer Y."/>
            <person name="Grigoriev I.V."/>
        </authorList>
    </citation>
    <scope>NUCLEOTIDE SEQUENCE [LARGE SCALE GENOMIC DNA]</scope>
    <source>
        <strain evidence="3">RCC299 / NOUM17</strain>
    </source>
</reference>
<gene>
    <name evidence="2" type="ORF">MICPUN_61434</name>
</gene>
<dbReference type="AlphaFoldDB" id="C1ECI9"/>
<feature type="region of interest" description="Disordered" evidence="1">
    <location>
        <begin position="234"/>
        <end position="310"/>
    </location>
</feature>
<sequence length="310" mass="36094">MSAEHPEEPSDDEESFDDEVFKPMHHPGKLRIDLQLHVPGEDVTSRRAKRENLDRFMWTCCGATGLDPGCEDGGDQWQGIKDKYPLPEDHGLPPDGDYESELSGNRTGESYLDDDDEEGEEQQVVIDDDEDEDEDEDDEDEDEDEDDEDDEDEDDDDGDDMMNPELEAYLARVERNDPHWEVDLWDEEAEHGVEYYHPGKLVLDEPGQFTPAELRTNRPQRTRPDFFTWSCCNGSGNEQGCEARETGDEPGIKEKYPVPEEEEFYRQRKRRRREDDEDDEDDEDEDDEDEDDEDEDDEDDEEDEEDDYGA</sequence>
<dbReference type="InParanoid" id="C1ECI9"/>
<evidence type="ECO:0000313" key="3">
    <source>
        <dbReference type="Proteomes" id="UP000002009"/>
    </source>
</evidence>
<feature type="compositionally biased region" description="Basic and acidic residues" evidence="1">
    <location>
        <begin position="80"/>
        <end position="92"/>
    </location>
</feature>
<proteinExistence type="predicted"/>
<feature type="region of interest" description="Disordered" evidence="1">
    <location>
        <begin position="1"/>
        <end position="29"/>
    </location>
</feature>
<accession>C1ECI9</accession>
<dbReference type="GeneID" id="8246519"/>
<dbReference type="STRING" id="296587.C1ECI9"/>
<dbReference type="EMBL" id="CP001329">
    <property type="protein sequence ID" value="ACO65912.1"/>
    <property type="molecule type" value="Genomic_DNA"/>
</dbReference>
<feature type="compositionally biased region" description="Basic and acidic residues" evidence="1">
    <location>
        <begin position="241"/>
        <end position="258"/>
    </location>
</feature>
<dbReference type="Proteomes" id="UP000002009">
    <property type="component" value="Chromosome 9"/>
</dbReference>
<dbReference type="OrthoDB" id="5422613at2759"/>
<keyword evidence="3" id="KW-1185">Reference proteome</keyword>
<feature type="compositionally biased region" description="Acidic residues" evidence="1">
    <location>
        <begin position="111"/>
        <end position="162"/>
    </location>
</feature>
<protein>
    <submittedName>
        <fullName evidence="2">Uncharacterized protein</fullName>
    </submittedName>
</protein>
<name>C1ECI9_MICCC</name>
<organism evidence="2 3">
    <name type="scientific">Micromonas commoda (strain RCC299 / NOUM17 / CCMP2709)</name>
    <name type="common">Picoplanktonic green alga</name>
    <dbReference type="NCBI Taxonomy" id="296587"/>
    <lineage>
        <taxon>Eukaryota</taxon>
        <taxon>Viridiplantae</taxon>
        <taxon>Chlorophyta</taxon>
        <taxon>Mamiellophyceae</taxon>
        <taxon>Mamiellales</taxon>
        <taxon>Mamiellaceae</taxon>
        <taxon>Micromonas</taxon>
    </lineage>
</organism>
<dbReference type="RefSeq" id="XP_002504654.1">
    <property type="nucleotide sequence ID" value="XM_002504608.1"/>
</dbReference>